<protein>
    <submittedName>
        <fullName evidence="2">Uncharacterized protein</fullName>
    </submittedName>
</protein>
<dbReference type="EMBL" id="JACHGF010000014">
    <property type="protein sequence ID" value="MBB5287105.1"/>
    <property type="molecule type" value="Genomic_DNA"/>
</dbReference>
<dbReference type="AlphaFoldDB" id="A0A840TW05"/>
<evidence type="ECO:0000313" key="2">
    <source>
        <dbReference type="EMBL" id="MBB5287105.1"/>
    </source>
</evidence>
<keyword evidence="1" id="KW-0472">Membrane</keyword>
<evidence type="ECO:0000256" key="1">
    <source>
        <dbReference type="SAM" id="Phobius"/>
    </source>
</evidence>
<keyword evidence="1" id="KW-0812">Transmembrane</keyword>
<keyword evidence="3" id="KW-1185">Reference proteome</keyword>
<dbReference type="Proteomes" id="UP000557307">
    <property type="component" value="Unassembled WGS sequence"/>
</dbReference>
<reference evidence="2 3" key="1">
    <citation type="submission" date="2020-08" db="EMBL/GenBank/DDBJ databases">
        <title>Genomic Encyclopedia of Type Strains, Phase IV (KMG-IV): sequencing the most valuable type-strain genomes for metagenomic binning, comparative biology and taxonomic classification.</title>
        <authorList>
            <person name="Goeker M."/>
        </authorList>
    </citation>
    <scope>NUCLEOTIDE SEQUENCE [LARGE SCALE GENOMIC DNA]</scope>
    <source>
        <strain evidence="2 3">DSM 105074</strain>
    </source>
</reference>
<comment type="caution">
    <text evidence="2">The sequence shown here is derived from an EMBL/GenBank/DDBJ whole genome shotgun (WGS) entry which is preliminary data.</text>
</comment>
<keyword evidence="1" id="KW-1133">Transmembrane helix</keyword>
<evidence type="ECO:0000313" key="3">
    <source>
        <dbReference type="Proteomes" id="UP000557307"/>
    </source>
</evidence>
<accession>A0A840TW05</accession>
<gene>
    <name evidence="2" type="ORF">HNQ92_005267</name>
</gene>
<proteinExistence type="predicted"/>
<organism evidence="2 3">
    <name type="scientific">Rhabdobacter roseus</name>
    <dbReference type="NCBI Taxonomy" id="1655419"/>
    <lineage>
        <taxon>Bacteria</taxon>
        <taxon>Pseudomonadati</taxon>
        <taxon>Bacteroidota</taxon>
        <taxon>Cytophagia</taxon>
        <taxon>Cytophagales</taxon>
        <taxon>Cytophagaceae</taxon>
        <taxon>Rhabdobacter</taxon>
    </lineage>
</organism>
<feature type="transmembrane region" description="Helical" evidence="1">
    <location>
        <begin position="115"/>
        <end position="136"/>
    </location>
</feature>
<sequence>MKRLFFFLILLGLTDCRTMQQLHHQVDSSAVRSEQSAQKWSREVITEYALDTLWRTRYDTIYKYRYLDRPVPYEVPVYRTITRESGEASASRQEEKQVSVDTKEKEAHLPLITQLSFLLCAISVLGAIGLGMLTLLRR</sequence>
<name>A0A840TW05_9BACT</name>
<dbReference type="RefSeq" id="WP_184178881.1">
    <property type="nucleotide sequence ID" value="NZ_JACHGF010000014.1"/>
</dbReference>